<feature type="transmembrane region" description="Helical" evidence="6">
    <location>
        <begin position="57"/>
        <end position="74"/>
    </location>
</feature>
<keyword evidence="8" id="KW-1185">Reference proteome</keyword>
<dbReference type="InterPro" id="IPR002797">
    <property type="entry name" value="Polysacc_synth"/>
</dbReference>
<evidence type="ECO:0000256" key="4">
    <source>
        <dbReference type="ARBA" id="ARBA00022989"/>
    </source>
</evidence>
<dbReference type="InterPro" id="IPR024923">
    <property type="entry name" value="PG_synth_SpoVB"/>
</dbReference>
<dbReference type="CDD" id="cd13124">
    <property type="entry name" value="MATE_SpoVB_like"/>
    <property type="match status" value="1"/>
</dbReference>
<feature type="transmembrane region" description="Helical" evidence="6">
    <location>
        <begin position="242"/>
        <end position="263"/>
    </location>
</feature>
<dbReference type="GO" id="GO:0005886">
    <property type="term" value="C:plasma membrane"/>
    <property type="evidence" value="ECO:0007669"/>
    <property type="project" value="UniProtKB-SubCell"/>
</dbReference>
<feature type="transmembrane region" description="Helical" evidence="6">
    <location>
        <begin position="427"/>
        <end position="447"/>
    </location>
</feature>
<feature type="transmembrane region" description="Helical" evidence="6">
    <location>
        <begin position="14"/>
        <end position="37"/>
    </location>
</feature>
<sequence>MEGLKEKRTAAQHFVHGTLFLSAAVFFCKLLGLIYIVPLQHLIADRGVGIHNAAYPIYNIFLQISTAGLPLAISKFVSEYNAKGDYRTSERLYRALLVMMWFSGLLFAAIQYFGAPAYVRYFAGDNKDVIPAVQAMAPALLVFPVIAIMRGYFQGWQMVEPTGYSQVVEQVVRVVTVLGIAYAMSKWGAPVEQIAAISTLGAFTGGLAALWWLVGTSRKHRPGVRALLRKSMVSTAVPIGRLLARVVVYAIPISLGALVVPLFNQADVSTVTMSLVHQVGLSQDEAMAQFGILSGRAQKIIAIPATFATTVALTIIPLVSEAYAIRNYAGVQRFAALSLRASILIALPAGVGLALLAGPTNILLFGNDAGTAAIAILALSTVFSTLESVSSSVLQGMGMTVRPVVNLFIGLILKVVLNLWWVPLWGIGGAAAASVVSYWVAAELNLYQMKRLTSLRLSPIALWGKPMLATVGMVAAVQLWQWVFGGWMGDHHSRWVLALELGSAVMIGVGVFAVLAVLLGAVAPKEVESLPRVGPAVARLLRTVGPRGVQR</sequence>
<evidence type="ECO:0000256" key="6">
    <source>
        <dbReference type="SAM" id="Phobius"/>
    </source>
</evidence>
<name>A0A2K8N865_9BACL</name>
<dbReference type="OrthoDB" id="9775950at2"/>
<dbReference type="KEGG" id="kyr:CVV65_11800"/>
<reference evidence="8" key="1">
    <citation type="submission" date="2017-11" db="EMBL/GenBank/DDBJ databases">
        <title>Complete Genome Sequence of Kyrpidia sp. Strain EA-1, a thermophilic, hydrogen-oxidizing Bacterium, isolated from the Azores.</title>
        <authorList>
            <person name="Reiner J.E."/>
            <person name="Lapp C.J."/>
            <person name="Bunk B."/>
            <person name="Gescher J."/>
        </authorList>
    </citation>
    <scope>NUCLEOTIDE SEQUENCE [LARGE SCALE GENOMIC DNA]</scope>
    <source>
        <strain evidence="8">EA-1</strain>
    </source>
</reference>
<evidence type="ECO:0000256" key="1">
    <source>
        <dbReference type="ARBA" id="ARBA00004651"/>
    </source>
</evidence>
<dbReference type="Proteomes" id="UP000231932">
    <property type="component" value="Chromosome"/>
</dbReference>
<evidence type="ECO:0000256" key="5">
    <source>
        <dbReference type="ARBA" id="ARBA00023136"/>
    </source>
</evidence>
<feature type="transmembrane region" description="Helical" evidence="6">
    <location>
        <begin position="501"/>
        <end position="522"/>
    </location>
</feature>
<feature type="transmembrane region" description="Helical" evidence="6">
    <location>
        <begin position="468"/>
        <end position="489"/>
    </location>
</feature>
<protein>
    <submittedName>
        <fullName evidence="7">Uncharacterized protein</fullName>
    </submittedName>
</protein>
<evidence type="ECO:0000256" key="3">
    <source>
        <dbReference type="ARBA" id="ARBA00022692"/>
    </source>
</evidence>
<feature type="transmembrane region" description="Helical" evidence="6">
    <location>
        <begin position="337"/>
        <end position="357"/>
    </location>
</feature>
<accession>A0A2K8N865</accession>
<dbReference type="EMBL" id="CP024955">
    <property type="protein sequence ID" value="ATY85524.1"/>
    <property type="molecule type" value="Genomic_DNA"/>
</dbReference>
<gene>
    <name evidence="7" type="ORF">CVV65_11800</name>
</gene>
<keyword evidence="2" id="KW-1003">Cell membrane</keyword>
<feature type="transmembrane region" description="Helical" evidence="6">
    <location>
        <begin position="95"/>
        <end position="114"/>
    </location>
</feature>
<evidence type="ECO:0000313" key="8">
    <source>
        <dbReference type="Proteomes" id="UP000231932"/>
    </source>
</evidence>
<comment type="subcellular location">
    <subcellularLocation>
        <location evidence="1">Cell membrane</location>
        <topology evidence="1">Multi-pass membrane protein</topology>
    </subcellularLocation>
</comment>
<dbReference type="PANTHER" id="PTHR30250:SF21">
    <property type="entry name" value="LIPID II FLIPPASE MURJ"/>
    <property type="match status" value="1"/>
</dbReference>
<keyword evidence="4 6" id="KW-1133">Transmembrane helix</keyword>
<feature type="transmembrane region" description="Helical" evidence="6">
    <location>
        <begin position="401"/>
        <end position="421"/>
    </location>
</feature>
<dbReference type="InterPro" id="IPR050833">
    <property type="entry name" value="Poly_Biosynth_Transport"/>
</dbReference>
<organism evidence="7 8">
    <name type="scientific">Kyrpidia spormannii</name>
    <dbReference type="NCBI Taxonomy" id="2055160"/>
    <lineage>
        <taxon>Bacteria</taxon>
        <taxon>Bacillati</taxon>
        <taxon>Bacillota</taxon>
        <taxon>Bacilli</taxon>
        <taxon>Bacillales</taxon>
        <taxon>Alicyclobacillaceae</taxon>
        <taxon>Kyrpidia</taxon>
    </lineage>
</organism>
<proteinExistence type="predicted"/>
<dbReference type="AlphaFoldDB" id="A0A2K8N865"/>
<feature type="transmembrane region" description="Helical" evidence="6">
    <location>
        <begin position="129"/>
        <end position="149"/>
    </location>
</feature>
<dbReference type="Pfam" id="PF01943">
    <property type="entry name" value="Polysacc_synt"/>
    <property type="match status" value="1"/>
</dbReference>
<dbReference type="RefSeq" id="WP_100668294.1">
    <property type="nucleotide sequence ID" value="NZ_CP024955.1"/>
</dbReference>
<feature type="transmembrane region" description="Helical" evidence="6">
    <location>
        <begin position="300"/>
        <end position="325"/>
    </location>
</feature>
<feature type="transmembrane region" description="Helical" evidence="6">
    <location>
        <begin position="194"/>
        <end position="214"/>
    </location>
</feature>
<evidence type="ECO:0000313" key="7">
    <source>
        <dbReference type="EMBL" id="ATY85524.1"/>
    </source>
</evidence>
<keyword evidence="3 6" id="KW-0812">Transmembrane</keyword>
<feature type="transmembrane region" description="Helical" evidence="6">
    <location>
        <begin position="170"/>
        <end position="188"/>
    </location>
</feature>
<keyword evidence="5 6" id="KW-0472">Membrane</keyword>
<dbReference type="PIRSF" id="PIRSF038958">
    <property type="entry name" value="PG_synth_SpoVB"/>
    <property type="match status" value="1"/>
</dbReference>
<feature type="transmembrane region" description="Helical" evidence="6">
    <location>
        <begin position="369"/>
        <end position="389"/>
    </location>
</feature>
<evidence type="ECO:0000256" key="2">
    <source>
        <dbReference type="ARBA" id="ARBA00022475"/>
    </source>
</evidence>
<dbReference type="PANTHER" id="PTHR30250">
    <property type="entry name" value="PST FAMILY PREDICTED COLANIC ACID TRANSPORTER"/>
    <property type="match status" value="1"/>
</dbReference>